<dbReference type="RefSeq" id="WP_263822013.1">
    <property type="nucleotide sequence ID" value="NZ_JAOXHK010000005.1"/>
</dbReference>
<proteinExistence type="predicted"/>
<accession>A0ABT3BNA0</accession>
<gene>
    <name evidence="1" type="ORF">OF376_02850</name>
</gene>
<evidence type="ECO:0000313" key="1">
    <source>
        <dbReference type="EMBL" id="MCV3728701.1"/>
    </source>
</evidence>
<sequence>MKKKYVILSATLASITALGLIVCLPVCLTQINKTNKTHDQYVPITPIDPIGNNDEKPVYVGLSNSNGRLIKANSYADKYLSINNDTKLHANQDYKILNNVQFTLADNESTILRELKSIDPDIGFIKHFLFVIVNDNNDQYVSNLLTKNTTNSYDLVFRPNKRNASLGRSKNYHIKYVAFLISIPSVAEHGVLLEKFVVWPLHTPIKIDPDTQIIPYQEDTNPYNNNQYDYSDYSTYDFDRPTQIKKRLHIHDHNGHHH</sequence>
<protein>
    <submittedName>
        <fullName evidence="1">Uncharacterized protein</fullName>
    </submittedName>
</protein>
<organism evidence="1 2">
    <name type="scientific">Ureaplasma miroungigenitalium</name>
    <dbReference type="NCBI Taxonomy" id="1042321"/>
    <lineage>
        <taxon>Bacteria</taxon>
        <taxon>Bacillati</taxon>
        <taxon>Mycoplasmatota</taxon>
        <taxon>Mycoplasmoidales</taxon>
        <taxon>Mycoplasmoidaceae</taxon>
        <taxon>Ureaplasma</taxon>
    </lineage>
</organism>
<comment type="caution">
    <text evidence="1">The sequence shown here is derived from an EMBL/GenBank/DDBJ whole genome shotgun (WGS) entry which is preliminary data.</text>
</comment>
<dbReference type="Proteomes" id="UP001208245">
    <property type="component" value="Unassembled WGS sequence"/>
</dbReference>
<reference evidence="1 2" key="1">
    <citation type="journal article" date="2020" name="Int. J. Syst. Evol. Microbiol.">
        <title>Ureaplasma miroungigenitalium sp. nov. isolated from northern elephant seals (Mirounga angustirostris) and Ureaplasma zalophigenitalium sp. nov. isolated from California sea lions (Zalophus californianus).</title>
        <authorList>
            <person name="Volokhov D.V."/>
            <person name="Gulland F.M."/>
            <person name="Gao Y."/>
            <person name="Chizhikov V.E."/>
        </authorList>
    </citation>
    <scope>NUCLEOTIDE SEQUENCE [LARGE SCALE GENOMIC DNA]</scope>
    <source>
        <strain evidence="1 2">ES3182-GEN</strain>
    </source>
</reference>
<dbReference type="EMBL" id="JAOXHL010000004">
    <property type="protein sequence ID" value="MCV3728701.1"/>
    <property type="molecule type" value="Genomic_DNA"/>
</dbReference>
<keyword evidence="2" id="KW-1185">Reference proteome</keyword>
<name>A0ABT3BNA0_9BACT</name>
<evidence type="ECO:0000313" key="2">
    <source>
        <dbReference type="Proteomes" id="UP001208245"/>
    </source>
</evidence>